<sequence length="124" mass="14054">IWNMLSGGCDCVLQGHSGTVMDVCWLATQNQVISASYDHTVHIWDVRKQMCSKIFAQYHDLVTAIAFSRGLLLVAFENGTMNIYDSQSGDIIQVIRSDNIIHSHFLLTEARFCLQARIWETYGI</sequence>
<proteinExistence type="predicted"/>
<reference evidence="4 5" key="1">
    <citation type="submission" date="2014-04" db="EMBL/GenBank/DDBJ databases">
        <authorList>
            <consortium name="DOE Joint Genome Institute"/>
            <person name="Kuo A."/>
            <person name="Tarkka M."/>
            <person name="Buscot F."/>
            <person name="Kohler A."/>
            <person name="Nagy L.G."/>
            <person name="Floudas D."/>
            <person name="Copeland A."/>
            <person name="Barry K.W."/>
            <person name="Cichocki N."/>
            <person name="Veneault-Fourrey C."/>
            <person name="LaButti K."/>
            <person name="Lindquist E.A."/>
            <person name="Lipzen A."/>
            <person name="Lundell T."/>
            <person name="Morin E."/>
            <person name="Murat C."/>
            <person name="Sun H."/>
            <person name="Tunlid A."/>
            <person name="Henrissat B."/>
            <person name="Grigoriev I.V."/>
            <person name="Hibbett D.S."/>
            <person name="Martin F."/>
            <person name="Nordberg H.P."/>
            <person name="Cantor M.N."/>
            <person name="Hua S.X."/>
        </authorList>
    </citation>
    <scope>NUCLEOTIDE SEQUENCE [LARGE SCALE GENOMIC DNA]</scope>
    <source>
        <strain evidence="4 5">F 1598</strain>
    </source>
</reference>
<evidence type="ECO:0000256" key="2">
    <source>
        <dbReference type="ARBA" id="ARBA00022737"/>
    </source>
</evidence>
<dbReference type="HOGENOM" id="CLU_2009417_0_0_1"/>
<dbReference type="InterPro" id="IPR036322">
    <property type="entry name" value="WD40_repeat_dom_sf"/>
</dbReference>
<gene>
    <name evidence="4" type="ORF">PILCRDRAFT_75272</name>
</gene>
<evidence type="ECO:0000313" key="5">
    <source>
        <dbReference type="Proteomes" id="UP000054166"/>
    </source>
</evidence>
<accession>A0A0C3F199</accession>
<feature type="non-terminal residue" evidence="4">
    <location>
        <position position="1"/>
    </location>
</feature>
<keyword evidence="1 3" id="KW-0853">WD repeat</keyword>
<dbReference type="AlphaFoldDB" id="A0A0C3F199"/>
<reference evidence="5" key="2">
    <citation type="submission" date="2015-01" db="EMBL/GenBank/DDBJ databases">
        <title>Evolutionary Origins and Diversification of the Mycorrhizal Mutualists.</title>
        <authorList>
            <consortium name="DOE Joint Genome Institute"/>
            <consortium name="Mycorrhizal Genomics Consortium"/>
            <person name="Kohler A."/>
            <person name="Kuo A."/>
            <person name="Nagy L.G."/>
            <person name="Floudas D."/>
            <person name="Copeland A."/>
            <person name="Barry K.W."/>
            <person name="Cichocki N."/>
            <person name="Veneault-Fourrey C."/>
            <person name="LaButti K."/>
            <person name="Lindquist E.A."/>
            <person name="Lipzen A."/>
            <person name="Lundell T."/>
            <person name="Morin E."/>
            <person name="Murat C."/>
            <person name="Riley R."/>
            <person name="Ohm R."/>
            <person name="Sun H."/>
            <person name="Tunlid A."/>
            <person name="Henrissat B."/>
            <person name="Grigoriev I.V."/>
            <person name="Hibbett D.S."/>
            <person name="Martin F."/>
        </authorList>
    </citation>
    <scope>NUCLEOTIDE SEQUENCE [LARGE SCALE GENOMIC DNA]</scope>
    <source>
        <strain evidence="5">F 1598</strain>
    </source>
</reference>
<dbReference type="OrthoDB" id="1367865at2759"/>
<dbReference type="Pfam" id="PF00400">
    <property type="entry name" value="WD40"/>
    <property type="match status" value="1"/>
</dbReference>
<name>A0A0C3F199_PILCF</name>
<dbReference type="SUPFAM" id="SSF50978">
    <property type="entry name" value="WD40 repeat-like"/>
    <property type="match status" value="1"/>
</dbReference>
<evidence type="ECO:0000256" key="1">
    <source>
        <dbReference type="ARBA" id="ARBA00022574"/>
    </source>
</evidence>
<protein>
    <submittedName>
        <fullName evidence="4">Uncharacterized protein</fullName>
    </submittedName>
</protein>
<dbReference type="Proteomes" id="UP000054166">
    <property type="component" value="Unassembled WGS sequence"/>
</dbReference>
<dbReference type="EMBL" id="KN833015">
    <property type="protein sequence ID" value="KIM78565.1"/>
    <property type="molecule type" value="Genomic_DNA"/>
</dbReference>
<dbReference type="PANTHER" id="PTHR19848">
    <property type="entry name" value="WD40 REPEAT PROTEIN"/>
    <property type="match status" value="1"/>
</dbReference>
<organism evidence="4 5">
    <name type="scientific">Piloderma croceum (strain F 1598)</name>
    <dbReference type="NCBI Taxonomy" id="765440"/>
    <lineage>
        <taxon>Eukaryota</taxon>
        <taxon>Fungi</taxon>
        <taxon>Dikarya</taxon>
        <taxon>Basidiomycota</taxon>
        <taxon>Agaricomycotina</taxon>
        <taxon>Agaricomycetes</taxon>
        <taxon>Agaricomycetidae</taxon>
        <taxon>Atheliales</taxon>
        <taxon>Atheliaceae</taxon>
        <taxon>Piloderma</taxon>
    </lineage>
</organism>
<dbReference type="InterPro" id="IPR015943">
    <property type="entry name" value="WD40/YVTN_repeat-like_dom_sf"/>
</dbReference>
<dbReference type="InterPro" id="IPR001680">
    <property type="entry name" value="WD40_rpt"/>
</dbReference>
<dbReference type="STRING" id="765440.A0A0C3F199"/>
<dbReference type="PROSITE" id="PS50294">
    <property type="entry name" value="WD_REPEATS_REGION"/>
    <property type="match status" value="1"/>
</dbReference>
<dbReference type="SMART" id="SM00320">
    <property type="entry name" value="WD40"/>
    <property type="match status" value="2"/>
</dbReference>
<dbReference type="PROSITE" id="PS00678">
    <property type="entry name" value="WD_REPEATS_1"/>
    <property type="match status" value="1"/>
</dbReference>
<dbReference type="InParanoid" id="A0A0C3F199"/>
<dbReference type="PROSITE" id="PS50082">
    <property type="entry name" value="WD_REPEATS_2"/>
    <property type="match status" value="1"/>
</dbReference>
<dbReference type="InterPro" id="IPR019775">
    <property type="entry name" value="WD40_repeat_CS"/>
</dbReference>
<keyword evidence="2" id="KW-0677">Repeat</keyword>
<dbReference type="Gene3D" id="2.130.10.10">
    <property type="entry name" value="YVTN repeat-like/Quinoprotein amine dehydrogenase"/>
    <property type="match status" value="1"/>
</dbReference>
<evidence type="ECO:0000256" key="3">
    <source>
        <dbReference type="PROSITE-ProRule" id="PRU00221"/>
    </source>
</evidence>
<feature type="repeat" description="WD" evidence="3">
    <location>
        <begin position="13"/>
        <end position="54"/>
    </location>
</feature>
<keyword evidence="5" id="KW-1185">Reference proteome</keyword>
<dbReference type="PANTHER" id="PTHR19848:SF8">
    <property type="entry name" value="F-BOX AND WD REPEAT DOMAIN CONTAINING 7"/>
    <property type="match status" value="1"/>
</dbReference>
<evidence type="ECO:0000313" key="4">
    <source>
        <dbReference type="EMBL" id="KIM78565.1"/>
    </source>
</evidence>